<dbReference type="InterPro" id="IPR006311">
    <property type="entry name" value="TAT_signal"/>
</dbReference>
<dbReference type="AlphaFoldDB" id="A0A3D9HR94"/>
<keyword evidence="6" id="KW-1185">Reference proteome</keyword>
<name>A0A3D9HR94_9PROT</name>
<feature type="signal peptide" evidence="4">
    <location>
        <begin position="1"/>
        <end position="24"/>
    </location>
</feature>
<evidence type="ECO:0000256" key="1">
    <source>
        <dbReference type="ARBA" id="ARBA00022729"/>
    </source>
</evidence>
<dbReference type="Proteomes" id="UP000256845">
    <property type="component" value="Unassembled WGS sequence"/>
</dbReference>
<dbReference type="GO" id="GO:0046872">
    <property type="term" value="F:metal ion binding"/>
    <property type="evidence" value="ECO:0007669"/>
    <property type="project" value="UniProtKB-KW"/>
</dbReference>
<organism evidence="5 6">
    <name type="scientific">Aestuariispira insulae</name>
    <dbReference type="NCBI Taxonomy" id="1461337"/>
    <lineage>
        <taxon>Bacteria</taxon>
        <taxon>Pseudomonadati</taxon>
        <taxon>Pseudomonadota</taxon>
        <taxon>Alphaproteobacteria</taxon>
        <taxon>Rhodospirillales</taxon>
        <taxon>Kiloniellaceae</taxon>
        <taxon>Aestuariispira</taxon>
    </lineage>
</organism>
<dbReference type="OrthoDB" id="9780733at2"/>
<evidence type="ECO:0000256" key="4">
    <source>
        <dbReference type="SAM" id="SignalP"/>
    </source>
</evidence>
<dbReference type="PANTHER" id="PTHR33376">
    <property type="match status" value="1"/>
</dbReference>
<dbReference type="InterPro" id="IPR026289">
    <property type="entry name" value="SBP_TakP-like"/>
</dbReference>
<dbReference type="CDD" id="cd13604">
    <property type="entry name" value="PBP2_TRAP_ketoacid_lactate_like"/>
    <property type="match status" value="1"/>
</dbReference>
<dbReference type="PIRSF" id="PIRSF039026">
    <property type="entry name" value="SiaP"/>
    <property type="match status" value="1"/>
</dbReference>
<comment type="caution">
    <text evidence="5">The sequence shown here is derived from an EMBL/GenBank/DDBJ whole genome shotgun (WGS) entry which is preliminary data.</text>
</comment>
<evidence type="ECO:0000256" key="3">
    <source>
        <dbReference type="PIRSR" id="PIRSR039026-2"/>
    </source>
</evidence>
<reference evidence="5 6" key="1">
    <citation type="submission" date="2018-07" db="EMBL/GenBank/DDBJ databases">
        <title>Genomic Encyclopedia of Type Strains, Phase III (KMG-III): the genomes of soil and plant-associated and newly described type strains.</title>
        <authorList>
            <person name="Whitman W."/>
        </authorList>
    </citation>
    <scope>NUCLEOTIDE SEQUENCE [LARGE SCALE GENOMIC DNA]</scope>
    <source>
        <strain evidence="5 6">CECT 8488</strain>
    </source>
</reference>
<gene>
    <name evidence="5" type="ORF">DFP90_10271</name>
</gene>
<feature type="binding site" evidence="3">
    <location>
        <position position="215"/>
    </location>
    <ligand>
        <name>substrate</name>
    </ligand>
</feature>
<dbReference type="Gene3D" id="3.40.190.10">
    <property type="entry name" value="Periplasmic binding protein-like II"/>
    <property type="match status" value="1"/>
</dbReference>
<evidence type="ECO:0000313" key="6">
    <source>
        <dbReference type="Proteomes" id="UP000256845"/>
    </source>
</evidence>
<dbReference type="Pfam" id="PF03480">
    <property type="entry name" value="DctP"/>
    <property type="match status" value="1"/>
</dbReference>
<evidence type="ECO:0000313" key="5">
    <source>
        <dbReference type="EMBL" id="RED52054.1"/>
    </source>
</evidence>
<protein>
    <submittedName>
        <fullName evidence="5">TRAP-type mannitol/chloroaromatic compound transport system substrate-binding protein</fullName>
    </submittedName>
</protein>
<dbReference type="RefSeq" id="WP_115935614.1">
    <property type="nucleotide sequence ID" value="NZ_QRDW01000002.1"/>
</dbReference>
<feature type="binding site" evidence="2">
    <location>
        <position position="178"/>
    </location>
    <ligand>
        <name>substrate</name>
    </ligand>
</feature>
<dbReference type="SUPFAM" id="SSF53850">
    <property type="entry name" value="Periplasmic binding protein-like II"/>
    <property type="match status" value="1"/>
</dbReference>
<dbReference type="InterPro" id="IPR018389">
    <property type="entry name" value="DctP_fam"/>
</dbReference>
<proteinExistence type="predicted"/>
<dbReference type="GO" id="GO:0031317">
    <property type="term" value="C:tripartite ATP-independent periplasmic transporter complex"/>
    <property type="evidence" value="ECO:0007669"/>
    <property type="project" value="InterPro"/>
</dbReference>
<feature type="binding site" evidence="2">
    <location>
        <position position="157"/>
    </location>
    <ligand>
        <name>substrate</name>
    </ligand>
</feature>
<keyword evidence="1 4" id="KW-0732">Signal</keyword>
<accession>A0A3D9HR94</accession>
<dbReference type="PANTHER" id="PTHR33376:SF5">
    <property type="entry name" value="EXTRACYTOPLASMIC SOLUTE RECEPTOR PROTEIN"/>
    <property type="match status" value="1"/>
</dbReference>
<feature type="chain" id="PRO_5017743802" evidence="4">
    <location>
        <begin position="25"/>
        <end position="365"/>
    </location>
</feature>
<dbReference type="Gene3D" id="3.40.190.170">
    <property type="entry name" value="Bacterial extracellular solute-binding protein, family 7"/>
    <property type="match status" value="1"/>
</dbReference>
<dbReference type="GO" id="GO:0055085">
    <property type="term" value="P:transmembrane transport"/>
    <property type="evidence" value="ECO:0007669"/>
    <property type="project" value="InterPro"/>
</dbReference>
<evidence type="ECO:0000256" key="2">
    <source>
        <dbReference type="PIRSR" id="PIRSR039026-1"/>
    </source>
</evidence>
<feature type="binding site" evidence="3">
    <location>
        <position position="241"/>
    </location>
    <ligand>
        <name>substrate</name>
    </ligand>
</feature>
<feature type="binding site" evidence="3">
    <location>
        <position position="216"/>
    </location>
    <ligand>
        <name>Na(+)</name>
        <dbReference type="ChEBI" id="CHEBI:29101"/>
    </ligand>
</feature>
<dbReference type="PROSITE" id="PS51318">
    <property type="entry name" value="TAT"/>
    <property type="match status" value="1"/>
</dbReference>
<dbReference type="NCBIfam" id="NF037995">
    <property type="entry name" value="TRAP_S1"/>
    <property type="match status" value="1"/>
</dbReference>
<keyword evidence="3" id="KW-0479">Metal-binding</keyword>
<dbReference type="InterPro" id="IPR038404">
    <property type="entry name" value="TRAP_DctP_sf"/>
</dbReference>
<dbReference type="EMBL" id="QRDW01000002">
    <property type="protein sequence ID" value="RED52054.1"/>
    <property type="molecule type" value="Genomic_DNA"/>
</dbReference>
<sequence length="365" mass="39483">MKRRQFLKNAGAFAAGGAAASSLAAPAIAKNKIEWKMVMPWPKGAPGVGVNAQRIADMITSASDGRLTVTLYGGGELVPPFECFDAVQNGSADIAHGTPYYWSGKNSAFHYFTTLPFGMTATEMASWIRFGDGQALWDETYGSFGLKGFYAGSSGVQTAGWFNREIGSLNDLKGLKMRIAGLGGEAMRRLGVSVVMMPPGEIYGAMQSGAVDAAEWVGPWNDLAFGLYKTAKYYYMPAFHEPGPALEVFLKQETYEALPQDLQAIVKMAVTAGAMDTLSDFTYHNITSLKPLVEGKGVAVRSFPDEVVSALGEKSMEIIAETAGKDDLSKRIDASVRDFVGQAVDYADLIERPMLRQRSMVWKQG</sequence>